<dbReference type="AlphaFoldDB" id="A0AAD5PLJ1"/>
<protein>
    <submittedName>
        <fullName evidence="6">Uncharacterized protein</fullName>
    </submittedName>
</protein>
<dbReference type="GO" id="GO:0005819">
    <property type="term" value="C:spindle"/>
    <property type="evidence" value="ECO:0007669"/>
    <property type="project" value="UniProtKB-SubCell"/>
</dbReference>
<dbReference type="Proteomes" id="UP000820818">
    <property type="component" value="Linkage Group LG10"/>
</dbReference>
<keyword evidence="7" id="KW-1185">Reference proteome</keyword>
<evidence type="ECO:0000313" key="6">
    <source>
        <dbReference type="EMBL" id="KAI9551986.1"/>
    </source>
</evidence>
<keyword evidence="4" id="KW-0963">Cytoplasm</keyword>
<comment type="subcellular location">
    <subcellularLocation>
        <location evidence="2">Cytoplasm</location>
        <location evidence="2">Cytoskeleton</location>
        <location evidence="2">Microtubule organizing center</location>
        <location evidence="2">Centrosome</location>
    </subcellularLocation>
    <subcellularLocation>
        <location evidence="1">Cytoplasm</location>
        <location evidence="1">Cytoskeleton</location>
        <location evidence="1">Spindle</location>
    </subcellularLocation>
</comment>
<reference evidence="6 7" key="1">
    <citation type="submission" date="2022-05" db="EMBL/GenBank/DDBJ databases">
        <title>A multi-omics perspective on studying reproductive biology in Daphnia sinensis.</title>
        <authorList>
            <person name="Jia J."/>
        </authorList>
    </citation>
    <scope>NUCLEOTIDE SEQUENCE [LARGE SCALE GENOMIC DNA]</scope>
    <source>
        <strain evidence="6 7">WSL</strain>
    </source>
</reference>
<evidence type="ECO:0000313" key="7">
    <source>
        <dbReference type="Proteomes" id="UP000820818"/>
    </source>
</evidence>
<evidence type="ECO:0000256" key="4">
    <source>
        <dbReference type="ARBA" id="ARBA00022490"/>
    </source>
</evidence>
<comment type="caution">
    <text evidence="6">The sequence shown here is derived from an EMBL/GenBank/DDBJ whole genome shotgun (WGS) entry which is preliminary data.</text>
</comment>
<dbReference type="Pfam" id="PF12926">
    <property type="entry name" value="MOZART2"/>
    <property type="match status" value="1"/>
</dbReference>
<gene>
    <name evidence="6" type="ORF">GHT06_022323</name>
</gene>
<sequence>MYSLRDFSQKEKDLMKFAELSGIVMNPRILRSIIELLQANTSPASIIQMLNELSIFRVQEKTRRQKMLKHLSEK</sequence>
<dbReference type="InterPro" id="IPR024332">
    <property type="entry name" value="MOZART2"/>
</dbReference>
<accession>A0AAD5PLJ1</accession>
<evidence type="ECO:0000256" key="2">
    <source>
        <dbReference type="ARBA" id="ARBA00004300"/>
    </source>
</evidence>
<proteinExistence type="inferred from homology"/>
<evidence type="ECO:0000256" key="5">
    <source>
        <dbReference type="ARBA" id="ARBA00023212"/>
    </source>
</evidence>
<evidence type="ECO:0000256" key="1">
    <source>
        <dbReference type="ARBA" id="ARBA00004186"/>
    </source>
</evidence>
<dbReference type="GO" id="GO:0005813">
    <property type="term" value="C:centrosome"/>
    <property type="evidence" value="ECO:0007669"/>
    <property type="project" value="UniProtKB-SubCell"/>
</dbReference>
<dbReference type="EMBL" id="WJBH02000010">
    <property type="protein sequence ID" value="KAI9551986.1"/>
    <property type="molecule type" value="Genomic_DNA"/>
</dbReference>
<keyword evidence="5" id="KW-0206">Cytoskeleton</keyword>
<organism evidence="6 7">
    <name type="scientific">Daphnia sinensis</name>
    <dbReference type="NCBI Taxonomy" id="1820382"/>
    <lineage>
        <taxon>Eukaryota</taxon>
        <taxon>Metazoa</taxon>
        <taxon>Ecdysozoa</taxon>
        <taxon>Arthropoda</taxon>
        <taxon>Crustacea</taxon>
        <taxon>Branchiopoda</taxon>
        <taxon>Diplostraca</taxon>
        <taxon>Cladocera</taxon>
        <taxon>Anomopoda</taxon>
        <taxon>Daphniidae</taxon>
        <taxon>Daphnia</taxon>
        <taxon>Daphnia similis group</taxon>
    </lineage>
</organism>
<evidence type="ECO:0000256" key="3">
    <source>
        <dbReference type="ARBA" id="ARBA00007286"/>
    </source>
</evidence>
<name>A0AAD5PLJ1_9CRUS</name>
<comment type="similarity">
    <text evidence="3">Belongs to the MOZART2 family.</text>
</comment>